<protein>
    <recommendedName>
        <fullName evidence="2">HTH CENPB-type domain-containing protein</fullName>
    </recommendedName>
</protein>
<evidence type="ECO:0000256" key="1">
    <source>
        <dbReference type="ARBA" id="ARBA00023125"/>
    </source>
</evidence>
<keyword evidence="4" id="KW-1185">Reference proteome</keyword>
<dbReference type="InterPro" id="IPR009057">
    <property type="entry name" value="Homeodomain-like_sf"/>
</dbReference>
<feature type="domain" description="HTH CENPB-type" evidence="2">
    <location>
        <begin position="73"/>
        <end position="156"/>
    </location>
</feature>
<evidence type="ECO:0000259" key="2">
    <source>
        <dbReference type="PROSITE" id="PS51253"/>
    </source>
</evidence>
<dbReference type="PROSITE" id="PS51253">
    <property type="entry name" value="HTH_CENPB"/>
    <property type="match status" value="1"/>
</dbReference>
<gene>
    <name evidence="3" type="ORF">L211DRAFT_771810</name>
</gene>
<keyword evidence="1" id="KW-0238">DNA-binding</keyword>
<feature type="non-terminal residue" evidence="3">
    <location>
        <position position="156"/>
    </location>
</feature>
<dbReference type="AlphaFoldDB" id="A0A3N4L5B7"/>
<name>A0A3N4L5B7_9PEZI</name>
<evidence type="ECO:0000313" key="4">
    <source>
        <dbReference type="Proteomes" id="UP000267821"/>
    </source>
</evidence>
<organism evidence="3 4">
    <name type="scientific">Terfezia boudieri ATCC MYA-4762</name>
    <dbReference type="NCBI Taxonomy" id="1051890"/>
    <lineage>
        <taxon>Eukaryota</taxon>
        <taxon>Fungi</taxon>
        <taxon>Dikarya</taxon>
        <taxon>Ascomycota</taxon>
        <taxon>Pezizomycotina</taxon>
        <taxon>Pezizomycetes</taxon>
        <taxon>Pezizales</taxon>
        <taxon>Pezizaceae</taxon>
        <taxon>Terfezia</taxon>
    </lineage>
</organism>
<proteinExistence type="predicted"/>
<reference evidence="3 4" key="1">
    <citation type="journal article" date="2018" name="Nat. Ecol. Evol.">
        <title>Pezizomycetes genomes reveal the molecular basis of ectomycorrhizal truffle lifestyle.</title>
        <authorList>
            <person name="Murat C."/>
            <person name="Payen T."/>
            <person name="Noel B."/>
            <person name="Kuo A."/>
            <person name="Morin E."/>
            <person name="Chen J."/>
            <person name="Kohler A."/>
            <person name="Krizsan K."/>
            <person name="Balestrini R."/>
            <person name="Da Silva C."/>
            <person name="Montanini B."/>
            <person name="Hainaut M."/>
            <person name="Levati E."/>
            <person name="Barry K.W."/>
            <person name="Belfiori B."/>
            <person name="Cichocki N."/>
            <person name="Clum A."/>
            <person name="Dockter R.B."/>
            <person name="Fauchery L."/>
            <person name="Guy J."/>
            <person name="Iotti M."/>
            <person name="Le Tacon F."/>
            <person name="Lindquist E.A."/>
            <person name="Lipzen A."/>
            <person name="Malagnac F."/>
            <person name="Mello A."/>
            <person name="Molinier V."/>
            <person name="Miyauchi S."/>
            <person name="Poulain J."/>
            <person name="Riccioni C."/>
            <person name="Rubini A."/>
            <person name="Sitrit Y."/>
            <person name="Splivallo R."/>
            <person name="Traeger S."/>
            <person name="Wang M."/>
            <person name="Zifcakova L."/>
            <person name="Wipf D."/>
            <person name="Zambonelli A."/>
            <person name="Paolocci F."/>
            <person name="Nowrousian M."/>
            <person name="Ottonello S."/>
            <person name="Baldrian P."/>
            <person name="Spatafora J.W."/>
            <person name="Henrissat B."/>
            <person name="Nagy L.G."/>
            <person name="Aury J.M."/>
            <person name="Wincker P."/>
            <person name="Grigoriev I.V."/>
            <person name="Bonfante P."/>
            <person name="Martin F.M."/>
        </authorList>
    </citation>
    <scope>NUCLEOTIDE SEQUENCE [LARGE SCALE GENOMIC DNA]</scope>
    <source>
        <strain evidence="3 4">ATCC MYA-4762</strain>
    </source>
</reference>
<dbReference type="Gene3D" id="1.10.10.60">
    <property type="entry name" value="Homeodomain-like"/>
    <property type="match status" value="1"/>
</dbReference>
<evidence type="ECO:0000313" key="3">
    <source>
        <dbReference type="EMBL" id="RPB18077.1"/>
    </source>
</evidence>
<feature type="non-terminal residue" evidence="3">
    <location>
        <position position="1"/>
    </location>
</feature>
<dbReference type="InParanoid" id="A0A3N4L5B7"/>
<dbReference type="InterPro" id="IPR006600">
    <property type="entry name" value="HTH_CenpB_DNA-bd_dom"/>
</dbReference>
<dbReference type="GO" id="GO:0003677">
    <property type="term" value="F:DNA binding"/>
    <property type="evidence" value="ECO:0007669"/>
    <property type="project" value="UniProtKB-KW"/>
</dbReference>
<dbReference type="SUPFAM" id="SSF46689">
    <property type="entry name" value="Homeodomain-like"/>
    <property type="match status" value="1"/>
</dbReference>
<sequence>EGACTVKPRKSYTREFKLQTLTLLHTSKVMRDGRWVQVSKHQVAQGVGISRATLREWEKNADKILKSRKGSRRVGYERAIHWPEMEKQLVENFRNARERGIAIYRGWFLRHAKQIFREVYPEEVTVIPGCSRFIYPLKFSNTWFQAFRSRHRISWR</sequence>
<dbReference type="OrthoDB" id="5422061at2759"/>
<dbReference type="Proteomes" id="UP000267821">
    <property type="component" value="Unassembled WGS sequence"/>
</dbReference>
<accession>A0A3N4L5B7</accession>
<dbReference type="EMBL" id="ML121707">
    <property type="protein sequence ID" value="RPB18077.1"/>
    <property type="molecule type" value="Genomic_DNA"/>
</dbReference>